<feature type="domain" description="HTH iclR-type" evidence="4">
    <location>
        <begin position="17"/>
        <end position="79"/>
    </location>
</feature>
<accession>A0ABX1KAY1</accession>
<comment type="caution">
    <text evidence="6">The sequence shown here is derived from an EMBL/GenBank/DDBJ whole genome shotgun (WGS) entry which is preliminary data.</text>
</comment>
<reference evidence="6 7" key="1">
    <citation type="submission" date="2020-04" db="EMBL/GenBank/DDBJ databases">
        <title>CFH 90308 Microbacterium sp.</title>
        <authorList>
            <person name="Nie G."/>
            <person name="Ming H."/>
            <person name="Xia T."/>
        </authorList>
    </citation>
    <scope>NUCLEOTIDE SEQUENCE [LARGE SCALE GENOMIC DNA]</scope>
    <source>
        <strain evidence="6 7">CFH 90308</strain>
    </source>
</reference>
<dbReference type="PROSITE" id="PS51078">
    <property type="entry name" value="ICLR_ED"/>
    <property type="match status" value="1"/>
</dbReference>
<dbReference type="InterPro" id="IPR036388">
    <property type="entry name" value="WH-like_DNA-bd_sf"/>
</dbReference>
<dbReference type="SUPFAM" id="SSF55781">
    <property type="entry name" value="GAF domain-like"/>
    <property type="match status" value="1"/>
</dbReference>
<dbReference type="PANTHER" id="PTHR30136">
    <property type="entry name" value="HELIX-TURN-HELIX TRANSCRIPTIONAL REGULATOR, ICLR FAMILY"/>
    <property type="match status" value="1"/>
</dbReference>
<dbReference type="Proteomes" id="UP001429745">
    <property type="component" value="Unassembled WGS sequence"/>
</dbReference>
<dbReference type="Pfam" id="PF09339">
    <property type="entry name" value="HTH_IclR"/>
    <property type="match status" value="1"/>
</dbReference>
<evidence type="ECO:0000259" key="4">
    <source>
        <dbReference type="PROSITE" id="PS51077"/>
    </source>
</evidence>
<evidence type="ECO:0000313" key="7">
    <source>
        <dbReference type="Proteomes" id="UP001429745"/>
    </source>
</evidence>
<dbReference type="PROSITE" id="PS51077">
    <property type="entry name" value="HTH_ICLR"/>
    <property type="match status" value="1"/>
</dbReference>
<evidence type="ECO:0000313" key="6">
    <source>
        <dbReference type="EMBL" id="NLP84182.1"/>
    </source>
</evidence>
<keyword evidence="3" id="KW-0804">Transcription</keyword>
<gene>
    <name evidence="6" type="ORF">HF576_09990</name>
</gene>
<dbReference type="RefSeq" id="WP_168912639.1">
    <property type="nucleotide sequence ID" value="NZ_JABACI010000002.1"/>
</dbReference>
<evidence type="ECO:0000256" key="2">
    <source>
        <dbReference type="ARBA" id="ARBA00023125"/>
    </source>
</evidence>
<evidence type="ECO:0000256" key="3">
    <source>
        <dbReference type="ARBA" id="ARBA00023163"/>
    </source>
</evidence>
<dbReference type="SUPFAM" id="SSF46785">
    <property type="entry name" value="Winged helix' DNA-binding domain"/>
    <property type="match status" value="1"/>
</dbReference>
<dbReference type="InterPro" id="IPR005471">
    <property type="entry name" value="Tscrpt_reg_IclR_N"/>
</dbReference>
<dbReference type="InterPro" id="IPR050707">
    <property type="entry name" value="HTH_MetabolicPath_Reg"/>
</dbReference>
<organism evidence="6 7">
    <name type="scientific">Microbacterium salsuginis</name>
    <dbReference type="NCBI Taxonomy" id="2722803"/>
    <lineage>
        <taxon>Bacteria</taxon>
        <taxon>Bacillati</taxon>
        <taxon>Actinomycetota</taxon>
        <taxon>Actinomycetes</taxon>
        <taxon>Micrococcales</taxon>
        <taxon>Microbacteriaceae</taxon>
        <taxon>Microbacterium</taxon>
    </lineage>
</organism>
<dbReference type="SMART" id="SM00346">
    <property type="entry name" value="HTH_ICLR"/>
    <property type="match status" value="1"/>
</dbReference>
<dbReference type="InterPro" id="IPR014757">
    <property type="entry name" value="Tscrpt_reg_IclR_C"/>
</dbReference>
<keyword evidence="2" id="KW-0238">DNA-binding</keyword>
<dbReference type="InterPro" id="IPR029016">
    <property type="entry name" value="GAF-like_dom_sf"/>
</dbReference>
<dbReference type="PANTHER" id="PTHR30136:SF24">
    <property type="entry name" value="HTH-TYPE TRANSCRIPTIONAL REPRESSOR ALLR"/>
    <property type="match status" value="1"/>
</dbReference>
<evidence type="ECO:0000256" key="1">
    <source>
        <dbReference type="ARBA" id="ARBA00023015"/>
    </source>
</evidence>
<evidence type="ECO:0000259" key="5">
    <source>
        <dbReference type="PROSITE" id="PS51078"/>
    </source>
</evidence>
<keyword evidence="7" id="KW-1185">Reference proteome</keyword>
<keyword evidence="1" id="KW-0805">Transcription regulation</keyword>
<dbReference type="Gene3D" id="1.10.10.10">
    <property type="entry name" value="Winged helix-like DNA-binding domain superfamily/Winged helix DNA-binding domain"/>
    <property type="match status" value="1"/>
</dbReference>
<sequence>MEPTGPNSEQLDSPAGGRAVERALSVLELAAASGGRLRLTDIADKLGIPKSSAHNLLGSLTRTGWLERNPRTREFSLGVRAWEIGHAYVTLKPLTQRAQPVMDSLRDLLGETVRLSVLVDTDNLCVAKSSGTHPLIFDQPVGARLPAHATGLGKALLSGLTTEQITALYPDDKLDVFTSTTLATVRDLEMRLEEARSQGWVEDHGEYVPGIWCVAVPIRDEDDAVVGAMSVSFPVERFAAESEHARRALLQAAAEVSRRLGASHAVIGRG</sequence>
<dbReference type="Pfam" id="PF01614">
    <property type="entry name" value="IclR_C"/>
    <property type="match status" value="1"/>
</dbReference>
<dbReference type="EMBL" id="JABACI010000002">
    <property type="protein sequence ID" value="NLP84182.1"/>
    <property type="molecule type" value="Genomic_DNA"/>
</dbReference>
<protein>
    <submittedName>
        <fullName evidence="6">IclR family transcriptional regulator</fullName>
    </submittedName>
</protein>
<name>A0ABX1KAY1_9MICO</name>
<dbReference type="Gene3D" id="3.30.450.40">
    <property type="match status" value="1"/>
</dbReference>
<feature type="domain" description="IclR-ED" evidence="5">
    <location>
        <begin position="80"/>
        <end position="262"/>
    </location>
</feature>
<dbReference type="InterPro" id="IPR036390">
    <property type="entry name" value="WH_DNA-bd_sf"/>
</dbReference>
<proteinExistence type="predicted"/>